<keyword evidence="1" id="KW-0732">Signal</keyword>
<feature type="chain" id="PRO_5006865706" evidence="1">
    <location>
        <begin position="20"/>
        <end position="68"/>
    </location>
</feature>
<protein>
    <submittedName>
        <fullName evidence="2">Putative ovule protein</fullName>
    </submittedName>
</protein>
<feature type="signal peptide" evidence="1">
    <location>
        <begin position="1"/>
        <end position="19"/>
    </location>
</feature>
<evidence type="ECO:0000256" key="1">
    <source>
        <dbReference type="SAM" id="SignalP"/>
    </source>
</evidence>
<accession>A0A0V0H529</accession>
<evidence type="ECO:0000313" key="2">
    <source>
        <dbReference type="EMBL" id="JAP15267.1"/>
    </source>
</evidence>
<organism evidence="2">
    <name type="scientific">Solanum chacoense</name>
    <name type="common">Chaco potato</name>
    <dbReference type="NCBI Taxonomy" id="4108"/>
    <lineage>
        <taxon>Eukaryota</taxon>
        <taxon>Viridiplantae</taxon>
        <taxon>Streptophyta</taxon>
        <taxon>Embryophyta</taxon>
        <taxon>Tracheophyta</taxon>
        <taxon>Spermatophyta</taxon>
        <taxon>Magnoliopsida</taxon>
        <taxon>eudicotyledons</taxon>
        <taxon>Gunneridae</taxon>
        <taxon>Pentapetalae</taxon>
        <taxon>asterids</taxon>
        <taxon>lamiids</taxon>
        <taxon>Solanales</taxon>
        <taxon>Solanaceae</taxon>
        <taxon>Solanoideae</taxon>
        <taxon>Solaneae</taxon>
        <taxon>Solanum</taxon>
    </lineage>
</organism>
<dbReference type="AlphaFoldDB" id="A0A0V0H529"/>
<dbReference type="EMBL" id="GEDG01025411">
    <property type="protein sequence ID" value="JAP15267.1"/>
    <property type="molecule type" value="Transcribed_RNA"/>
</dbReference>
<proteinExistence type="predicted"/>
<name>A0A0V0H529_SOLCH</name>
<reference evidence="2" key="1">
    <citation type="submission" date="2015-12" db="EMBL/GenBank/DDBJ databases">
        <title>Gene expression during late stages of embryo sac development: a critical building block for successful pollen-pistil interactions.</title>
        <authorList>
            <person name="Liu Y."/>
            <person name="Joly V."/>
            <person name="Sabar M."/>
            <person name="Matton D.P."/>
        </authorList>
    </citation>
    <scope>NUCLEOTIDE SEQUENCE</scope>
</reference>
<sequence length="68" mass="7557">MSGLFLLTLLVLDVQVCISTSLVAIHHVCSVTHLMQNITPLFSQGLRVMLFKAFAFYCVNLGSMKEII</sequence>